<dbReference type="InterPro" id="IPR002347">
    <property type="entry name" value="SDR_fam"/>
</dbReference>
<feature type="transmembrane region" description="Helical" evidence="4">
    <location>
        <begin position="12"/>
        <end position="36"/>
    </location>
</feature>
<dbReference type="GeneID" id="101847547"/>
<dbReference type="Gene3D" id="3.40.50.720">
    <property type="entry name" value="NAD(P)-binding Rossmann-like Domain"/>
    <property type="match status" value="1"/>
</dbReference>
<dbReference type="PRINTS" id="PR00080">
    <property type="entry name" value="SDRFAMILY"/>
</dbReference>
<comment type="similarity">
    <text evidence="1 3">Belongs to the short-chain dehydrogenases/reductases (SDR) family.</text>
</comment>
<keyword evidence="4" id="KW-0812">Transmembrane</keyword>
<dbReference type="InterPro" id="IPR051019">
    <property type="entry name" value="VLCFA-Steroid_DH"/>
</dbReference>
<evidence type="ECO:0000256" key="2">
    <source>
        <dbReference type="ARBA" id="ARBA00023002"/>
    </source>
</evidence>
<keyword evidence="4" id="KW-1133">Transmembrane helix</keyword>
<evidence type="ECO:0000313" key="6">
    <source>
        <dbReference type="RefSeq" id="XP_005090375.1"/>
    </source>
</evidence>
<protein>
    <submittedName>
        <fullName evidence="6">Very-long-chain 3-oxoacyl-CoA reductase</fullName>
    </submittedName>
</protein>
<keyword evidence="4" id="KW-0472">Membrane</keyword>
<evidence type="ECO:0000256" key="4">
    <source>
        <dbReference type="SAM" id="Phobius"/>
    </source>
</evidence>
<dbReference type="SUPFAM" id="SSF51735">
    <property type="entry name" value="NAD(P)-binding Rossmann-fold domains"/>
    <property type="match status" value="1"/>
</dbReference>
<keyword evidence="5" id="KW-1185">Reference proteome</keyword>
<reference evidence="6" key="1">
    <citation type="submission" date="2025-08" db="UniProtKB">
        <authorList>
            <consortium name="RefSeq"/>
        </authorList>
    </citation>
    <scope>IDENTIFICATION</scope>
</reference>
<evidence type="ECO:0000256" key="1">
    <source>
        <dbReference type="ARBA" id="ARBA00006484"/>
    </source>
</evidence>
<dbReference type="InterPro" id="IPR036291">
    <property type="entry name" value="NAD(P)-bd_dom_sf"/>
</dbReference>
<dbReference type="CDD" id="cd05356">
    <property type="entry name" value="17beta-HSD1_like_SDR_c"/>
    <property type="match status" value="1"/>
</dbReference>
<dbReference type="PIRSF" id="PIRSF000126">
    <property type="entry name" value="11-beta-HSD1"/>
    <property type="match status" value="1"/>
</dbReference>
<dbReference type="PRINTS" id="PR00081">
    <property type="entry name" value="GDHRDH"/>
</dbReference>
<dbReference type="PANTHER" id="PTHR43899">
    <property type="entry name" value="RH59310P"/>
    <property type="match status" value="1"/>
</dbReference>
<dbReference type="RefSeq" id="XP_005090375.1">
    <property type="nucleotide sequence ID" value="XM_005090318.3"/>
</dbReference>
<gene>
    <name evidence="6" type="primary">LOC101847547</name>
</gene>
<dbReference type="Proteomes" id="UP000694888">
    <property type="component" value="Unplaced"/>
</dbReference>
<proteinExistence type="inferred from homology"/>
<dbReference type="Pfam" id="PF00106">
    <property type="entry name" value="adh_short"/>
    <property type="match status" value="1"/>
</dbReference>
<dbReference type="PANTHER" id="PTHR43899:SF13">
    <property type="entry name" value="RH59310P"/>
    <property type="match status" value="1"/>
</dbReference>
<sequence>MIRQYLGDSVDLFSVIGAGVTVFVAFKVAISLFRFITTHFLASTLGLPANLKNAGSWAVITGCTDGIGKAYAEQLAAKGLNVVLISRTLSKLEDMAKEVESKYKVETKVIAADFSREDIYDGIKLKMNGLDIGVLVNNVGCSYEYPEYFGEVEEADFSQKMIHMNCTSVAMMTEIVLPAMVAKKRGYVINIGSSAGFKPAPLLALYSGTKGYVEMFTRSLYHEYIGRGVTFQYVAPYFVVSKLSKFRRTSLMVPSPNAFVRNALKTVGVQAYTTGYWAHDVQRFVHSFMPASMSMSMMQGARKKALKKKAAAKSQ</sequence>
<evidence type="ECO:0000256" key="3">
    <source>
        <dbReference type="RuleBase" id="RU000363"/>
    </source>
</evidence>
<evidence type="ECO:0000313" key="5">
    <source>
        <dbReference type="Proteomes" id="UP000694888"/>
    </source>
</evidence>
<keyword evidence="2" id="KW-0560">Oxidoreductase</keyword>
<organism evidence="5 6">
    <name type="scientific">Aplysia californica</name>
    <name type="common">California sea hare</name>
    <dbReference type="NCBI Taxonomy" id="6500"/>
    <lineage>
        <taxon>Eukaryota</taxon>
        <taxon>Metazoa</taxon>
        <taxon>Spiralia</taxon>
        <taxon>Lophotrochozoa</taxon>
        <taxon>Mollusca</taxon>
        <taxon>Gastropoda</taxon>
        <taxon>Heterobranchia</taxon>
        <taxon>Euthyneura</taxon>
        <taxon>Tectipleura</taxon>
        <taxon>Aplysiida</taxon>
        <taxon>Aplysioidea</taxon>
        <taxon>Aplysiidae</taxon>
        <taxon>Aplysia</taxon>
    </lineage>
</organism>
<name>A0ABM0JCA2_APLCA</name>
<accession>A0ABM0JCA2</accession>